<dbReference type="OrthoDB" id="9810860at2"/>
<dbReference type="Proteomes" id="UP000215767">
    <property type="component" value="Unassembled WGS sequence"/>
</dbReference>
<feature type="transmembrane region" description="Helical" evidence="10">
    <location>
        <begin position="192"/>
        <end position="210"/>
    </location>
</feature>
<evidence type="ECO:0000256" key="6">
    <source>
        <dbReference type="ARBA" id="ARBA00022989"/>
    </source>
</evidence>
<accession>A0A261UGX1</accession>
<dbReference type="PANTHER" id="PTHR32507">
    <property type="entry name" value="NA(+)/H(+) ANTIPORTER 1"/>
    <property type="match status" value="1"/>
</dbReference>
<feature type="compositionally biased region" description="Basic and acidic residues" evidence="9">
    <location>
        <begin position="405"/>
        <end position="416"/>
    </location>
</feature>
<feature type="domain" description="Cation/H+ exchanger transmembrane" evidence="11">
    <location>
        <begin position="10"/>
        <end position="383"/>
    </location>
</feature>
<evidence type="ECO:0000256" key="10">
    <source>
        <dbReference type="SAM" id="Phobius"/>
    </source>
</evidence>
<name>A0A261UGX1_9BORD</name>
<reference evidence="13" key="1">
    <citation type="submission" date="2017-05" db="EMBL/GenBank/DDBJ databases">
        <title>Complete and WGS of Bordetella genogroups.</title>
        <authorList>
            <person name="Spilker T."/>
            <person name="Lipuma J."/>
        </authorList>
    </citation>
    <scope>NUCLEOTIDE SEQUENCE [LARGE SCALE GENOMIC DNA]</scope>
    <source>
        <strain evidence="13">AU8856</strain>
    </source>
</reference>
<dbReference type="InterPro" id="IPR006153">
    <property type="entry name" value="Cation/H_exchanger_TM"/>
</dbReference>
<keyword evidence="8 10" id="KW-0472">Membrane</keyword>
<evidence type="ECO:0000313" key="13">
    <source>
        <dbReference type="Proteomes" id="UP000215767"/>
    </source>
</evidence>
<dbReference type="Gene3D" id="1.20.1530.20">
    <property type="match status" value="1"/>
</dbReference>
<dbReference type="GO" id="GO:1902600">
    <property type="term" value="P:proton transmembrane transport"/>
    <property type="evidence" value="ECO:0007669"/>
    <property type="project" value="InterPro"/>
</dbReference>
<feature type="transmembrane region" description="Helical" evidence="10">
    <location>
        <begin position="88"/>
        <end position="110"/>
    </location>
</feature>
<evidence type="ECO:0000259" key="11">
    <source>
        <dbReference type="Pfam" id="PF00999"/>
    </source>
</evidence>
<dbReference type="EMBL" id="NEVS01000004">
    <property type="protein sequence ID" value="OZI60123.1"/>
    <property type="molecule type" value="Genomic_DNA"/>
</dbReference>
<gene>
    <name evidence="12" type="ORF">CAL28_11695</name>
</gene>
<dbReference type="RefSeq" id="WP_094841540.1">
    <property type="nucleotide sequence ID" value="NZ_NEVS01000004.1"/>
</dbReference>
<comment type="subcellular location">
    <subcellularLocation>
        <location evidence="1">Cell membrane</location>
        <topology evidence="1">Multi-pass membrane protein</topology>
    </subcellularLocation>
</comment>
<comment type="caution">
    <text evidence="12">The sequence shown here is derived from an EMBL/GenBank/DDBJ whole genome shotgun (WGS) entry which is preliminary data.</text>
</comment>
<keyword evidence="7" id="KW-0406">Ion transport</keyword>
<evidence type="ECO:0000256" key="1">
    <source>
        <dbReference type="ARBA" id="ARBA00004651"/>
    </source>
</evidence>
<proteinExistence type="predicted"/>
<sequence length="424" mass="45065">MLIIAVFISTVFFYSLVSRRLERTVLTAPIVFTAVGALMSASHEAVAELALDRKDLLLIAELGLVMTLFSDASRVSPRMLKGDTNLPVRLLSTGMLLTIALGVLLAMVVFRTLSWWEAGILAAILAPTDAGLGQVIVNSTQVPQRIRQALNVEAGLNDGLSVPFLMFFIALAEATETSQGGGVLTRFLIEQLGYGTLVGLGVGLLGGWALGVAQRKAWMAENIAQLGVMALPLGCVVASEASGASMFIAAFVAGLATQRGFGDVGRHSVEFAEDWGQFLNYFVFFMFGLFVAGVWTQFDAAIVAYAVLSLTLIRMVPVAIALRGTRMSRSTVLFMGWFGPRGLASIVLGLVYLDGATHLPGEQTIKLTAMATVLLSIVAHGLTALPGIARYAKAIGALDGSAPEHQREIEDVDTSRPTHGAVRP</sequence>
<feature type="transmembrane region" description="Helical" evidence="10">
    <location>
        <begin position="278"/>
        <end position="296"/>
    </location>
</feature>
<evidence type="ECO:0000256" key="5">
    <source>
        <dbReference type="ARBA" id="ARBA00022692"/>
    </source>
</evidence>
<keyword evidence="6 10" id="KW-1133">Transmembrane helix</keyword>
<dbReference type="PANTHER" id="PTHR32507:SF8">
    <property type="entry name" value="CNH1P"/>
    <property type="match status" value="1"/>
</dbReference>
<evidence type="ECO:0000256" key="7">
    <source>
        <dbReference type="ARBA" id="ARBA00023065"/>
    </source>
</evidence>
<keyword evidence="13" id="KW-1185">Reference proteome</keyword>
<evidence type="ECO:0000256" key="2">
    <source>
        <dbReference type="ARBA" id="ARBA00022448"/>
    </source>
</evidence>
<feature type="transmembrane region" description="Helical" evidence="10">
    <location>
        <begin position="334"/>
        <end position="353"/>
    </location>
</feature>
<feature type="transmembrane region" description="Helical" evidence="10">
    <location>
        <begin position="365"/>
        <end position="385"/>
    </location>
</feature>
<evidence type="ECO:0000256" key="8">
    <source>
        <dbReference type="ARBA" id="ARBA00023136"/>
    </source>
</evidence>
<organism evidence="12 13">
    <name type="scientific">Bordetella genomosp. 11</name>
    <dbReference type="NCBI Taxonomy" id="1416808"/>
    <lineage>
        <taxon>Bacteria</taxon>
        <taxon>Pseudomonadati</taxon>
        <taxon>Pseudomonadota</taxon>
        <taxon>Betaproteobacteria</taxon>
        <taxon>Burkholderiales</taxon>
        <taxon>Alcaligenaceae</taxon>
        <taxon>Bordetella</taxon>
    </lineage>
</organism>
<keyword evidence="3" id="KW-0050">Antiport</keyword>
<protein>
    <submittedName>
        <fullName evidence="12">Sodium:proton exchanger</fullName>
    </submittedName>
</protein>
<feature type="transmembrane region" description="Helical" evidence="10">
    <location>
        <begin position="302"/>
        <end position="322"/>
    </location>
</feature>
<evidence type="ECO:0000256" key="3">
    <source>
        <dbReference type="ARBA" id="ARBA00022449"/>
    </source>
</evidence>
<dbReference type="GO" id="GO:0015297">
    <property type="term" value="F:antiporter activity"/>
    <property type="evidence" value="ECO:0007669"/>
    <property type="project" value="UniProtKB-KW"/>
</dbReference>
<keyword evidence="4" id="KW-1003">Cell membrane</keyword>
<keyword evidence="2" id="KW-0813">Transport</keyword>
<dbReference type="InterPro" id="IPR038770">
    <property type="entry name" value="Na+/solute_symporter_sf"/>
</dbReference>
<evidence type="ECO:0000256" key="4">
    <source>
        <dbReference type="ARBA" id="ARBA00022475"/>
    </source>
</evidence>
<evidence type="ECO:0000313" key="12">
    <source>
        <dbReference type="EMBL" id="OZI60123.1"/>
    </source>
</evidence>
<feature type="region of interest" description="Disordered" evidence="9">
    <location>
        <begin position="405"/>
        <end position="424"/>
    </location>
</feature>
<evidence type="ECO:0000256" key="9">
    <source>
        <dbReference type="SAM" id="MobiDB-lite"/>
    </source>
</evidence>
<keyword evidence="5 10" id="KW-0812">Transmembrane</keyword>
<dbReference type="Pfam" id="PF00999">
    <property type="entry name" value="Na_H_Exchanger"/>
    <property type="match status" value="1"/>
</dbReference>
<dbReference type="GO" id="GO:0005886">
    <property type="term" value="C:plasma membrane"/>
    <property type="evidence" value="ECO:0007669"/>
    <property type="project" value="UniProtKB-SubCell"/>
</dbReference>
<dbReference type="AlphaFoldDB" id="A0A261UGX1"/>